<dbReference type="FunFam" id="1.20.1070.10:FF:000140">
    <property type="entry name" value="Mas-related G-protein coupled receptor member X2"/>
    <property type="match status" value="1"/>
</dbReference>
<evidence type="ECO:0000256" key="8">
    <source>
        <dbReference type="RuleBase" id="RU000688"/>
    </source>
</evidence>
<comment type="subcellular location">
    <subcellularLocation>
        <location evidence="1">Membrane</location>
        <topology evidence="1">Multi-pass membrane protein</topology>
    </subcellularLocation>
</comment>
<evidence type="ECO:0000259" key="10">
    <source>
        <dbReference type="PROSITE" id="PS50262"/>
    </source>
</evidence>
<feature type="transmembrane region" description="Helical" evidence="9">
    <location>
        <begin position="176"/>
        <end position="203"/>
    </location>
</feature>
<dbReference type="PANTHER" id="PTHR11334">
    <property type="entry name" value="MAS-RELATED G-PROTEIN COUPLED RECEPTOR"/>
    <property type="match status" value="1"/>
</dbReference>
<feature type="transmembrane region" description="Helical" evidence="9">
    <location>
        <begin position="98"/>
        <end position="121"/>
    </location>
</feature>
<keyword evidence="3 9" id="KW-1133">Transmembrane helix</keyword>
<protein>
    <submittedName>
        <fullName evidence="12">Mas-related G-protein coupled receptor member X1-like</fullName>
    </submittedName>
</protein>
<dbReference type="InterPro" id="IPR026234">
    <property type="entry name" value="MRGPCRFAMILY"/>
</dbReference>
<dbReference type="PROSITE" id="PS50262">
    <property type="entry name" value="G_PROTEIN_RECEP_F1_2"/>
    <property type="match status" value="1"/>
</dbReference>
<dbReference type="GO" id="GO:0005886">
    <property type="term" value="C:plasma membrane"/>
    <property type="evidence" value="ECO:0007669"/>
    <property type="project" value="TreeGrafter"/>
</dbReference>
<feature type="transmembrane region" description="Helical" evidence="9">
    <location>
        <begin position="141"/>
        <end position="164"/>
    </location>
</feature>
<dbReference type="AlphaFoldDB" id="A0A6P3V926"/>
<dbReference type="RefSeq" id="XP_012368796.2">
    <property type="nucleotide sequence ID" value="XM_012513342.2"/>
</dbReference>
<keyword evidence="2 8" id="KW-0812">Transmembrane</keyword>
<dbReference type="GO" id="GO:0004930">
    <property type="term" value="F:G protein-coupled receptor activity"/>
    <property type="evidence" value="ECO:0007669"/>
    <property type="project" value="UniProtKB-KW"/>
</dbReference>
<keyword evidence="4 8" id="KW-0297">G-protein coupled receptor</keyword>
<keyword evidence="7 8" id="KW-0807">Transducer</keyword>
<sequence length="258" mass="29445">MAGNGVVISLLGCCMRRNAISVYILNLASSDFLFLCCHFINSLIFLCLDCFYISHPDTFVNIATTPYITGLSILSAISIERCLCILSPTWYHCCRPRCMSVVVCTLLWTLSLVLSILEWYYSGFLYEISATITWKNIDFIIIAWMTFLFLTLFVCSLSMAIRIFCGSQRLPLTRLYVTILFTVLVFLFCGLPFGISWFLLFWLPVPLYSFLCRPHSVTILLSCINSCANPIIYFLIGSFRQKHQTLKVVLQRALQDSS</sequence>
<dbReference type="OrthoDB" id="9631784at2759"/>
<dbReference type="Pfam" id="PF00001">
    <property type="entry name" value="7tm_1"/>
    <property type="match status" value="1"/>
</dbReference>
<dbReference type="Gene3D" id="1.20.1070.10">
    <property type="entry name" value="Rhodopsin 7-helix transmembrane proteins"/>
    <property type="match status" value="1"/>
</dbReference>
<evidence type="ECO:0000256" key="9">
    <source>
        <dbReference type="SAM" id="Phobius"/>
    </source>
</evidence>
<comment type="similarity">
    <text evidence="8">Belongs to the G-protein coupled receptor 1 family.</text>
</comment>
<evidence type="ECO:0000256" key="1">
    <source>
        <dbReference type="ARBA" id="ARBA00004141"/>
    </source>
</evidence>
<dbReference type="GeneID" id="101592554"/>
<feature type="domain" description="G-protein coupled receptors family 1 profile" evidence="10">
    <location>
        <begin position="3"/>
        <end position="233"/>
    </location>
</feature>
<dbReference type="PROSITE" id="PS00237">
    <property type="entry name" value="G_PROTEIN_RECEP_F1_1"/>
    <property type="match status" value="1"/>
</dbReference>
<feature type="transmembrane region" description="Helical" evidence="9">
    <location>
        <begin position="215"/>
        <end position="236"/>
    </location>
</feature>
<dbReference type="InParanoid" id="A0A6P3V926"/>
<evidence type="ECO:0000256" key="3">
    <source>
        <dbReference type="ARBA" id="ARBA00022989"/>
    </source>
</evidence>
<dbReference type="PRINTS" id="PR00237">
    <property type="entry name" value="GPCRRHODOPSN"/>
</dbReference>
<evidence type="ECO:0000313" key="12">
    <source>
        <dbReference type="RefSeq" id="XP_012368796.2"/>
    </source>
</evidence>
<evidence type="ECO:0000313" key="11">
    <source>
        <dbReference type="Proteomes" id="UP000515203"/>
    </source>
</evidence>
<organism evidence="11 12">
    <name type="scientific">Octodon degus</name>
    <name type="common">Degu</name>
    <name type="synonym">Sciurus degus</name>
    <dbReference type="NCBI Taxonomy" id="10160"/>
    <lineage>
        <taxon>Eukaryota</taxon>
        <taxon>Metazoa</taxon>
        <taxon>Chordata</taxon>
        <taxon>Craniata</taxon>
        <taxon>Vertebrata</taxon>
        <taxon>Euteleostomi</taxon>
        <taxon>Mammalia</taxon>
        <taxon>Eutheria</taxon>
        <taxon>Euarchontoglires</taxon>
        <taxon>Glires</taxon>
        <taxon>Rodentia</taxon>
        <taxon>Hystricomorpha</taxon>
        <taxon>Octodontidae</taxon>
        <taxon>Octodon</taxon>
    </lineage>
</organism>
<dbReference type="SUPFAM" id="SSF81321">
    <property type="entry name" value="Family A G protein-coupled receptor-like"/>
    <property type="match status" value="1"/>
</dbReference>
<dbReference type="PANTHER" id="PTHR11334:SF34">
    <property type="entry name" value="MAS-RELATED G-PROTEIN COUPLED RECEPTOR MEMBER X3"/>
    <property type="match status" value="1"/>
</dbReference>
<evidence type="ECO:0000256" key="6">
    <source>
        <dbReference type="ARBA" id="ARBA00023170"/>
    </source>
</evidence>
<dbReference type="InterPro" id="IPR017452">
    <property type="entry name" value="GPCR_Rhodpsn_7TM"/>
</dbReference>
<keyword evidence="5 9" id="KW-0472">Membrane</keyword>
<dbReference type="FunCoup" id="A0A6P3V926">
    <property type="interactions" value="30"/>
</dbReference>
<evidence type="ECO:0000256" key="2">
    <source>
        <dbReference type="ARBA" id="ARBA00022692"/>
    </source>
</evidence>
<proteinExistence type="inferred from homology"/>
<keyword evidence="6 8" id="KW-0675">Receptor</keyword>
<reference evidence="12" key="1">
    <citation type="submission" date="2025-08" db="UniProtKB">
        <authorList>
            <consortium name="RefSeq"/>
        </authorList>
    </citation>
    <scope>IDENTIFICATION</scope>
</reference>
<dbReference type="Proteomes" id="UP000515203">
    <property type="component" value="Unplaced"/>
</dbReference>
<name>A0A6P3V926_OCTDE</name>
<keyword evidence="11" id="KW-1185">Reference proteome</keyword>
<dbReference type="PRINTS" id="PR02108">
    <property type="entry name" value="MRGPCRFAMILY"/>
</dbReference>
<evidence type="ECO:0000256" key="7">
    <source>
        <dbReference type="ARBA" id="ARBA00023224"/>
    </source>
</evidence>
<evidence type="ECO:0000256" key="5">
    <source>
        <dbReference type="ARBA" id="ARBA00023136"/>
    </source>
</evidence>
<gene>
    <name evidence="12" type="primary">LOC101592554</name>
</gene>
<dbReference type="InterPro" id="IPR000276">
    <property type="entry name" value="GPCR_Rhodpsn"/>
</dbReference>
<feature type="transmembrane region" description="Helical" evidence="9">
    <location>
        <begin position="66"/>
        <end position="86"/>
    </location>
</feature>
<evidence type="ECO:0000256" key="4">
    <source>
        <dbReference type="ARBA" id="ARBA00023040"/>
    </source>
</evidence>
<accession>A0A6P3V926</accession>